<accession>A0A7W3QPB2</accession>
<evidence type="ECO:0000313" key="9">
    <source>
        <dbReference type="EMBL" id="MBA8954490.1"/>
    </source>
</evidence>
<evidence type="ECO:0000256" key="1">
    <source>
        <dbReference type="ARBA" id="ARBA00004162"/>
    </source>
</evidence>
<feature type="transmembrane region" description="Helical" evidence="7">
    <location>
        <begin position="265"/>
        <end position="285"/>
    </location>
</feature>
<keyword evidence="5 7" id="KW-0472">Membrane</keyword>
<dbReference type="InterPro" id="IPR007168">
    <property type="entry name" value="Phageshock_PspC_N"/>
</dbReference>
<feature type="compositionally biased region" description="Pro residues" evidence="6">
    <location>
        <begin position="153"/>
        <end position="168"/>
    </location>
</feature>
<evidence type="ECO:0000256" key="6">
    <source>
        <dbReference type="SAM" id="MobiDB-lite"/>
    </source>
</evidence>
<dbReference type="AlphaFoldDB" id="A0A7W3QPB2"/>
<dbReference type="Pfam" id="PF04024">
    <property type="entry name" value="PspC"/>
    <property type="match status" value="1"/>
</dbReference>
<sequence>MAEQQVPTQVSPPRLSLAPEGRMIAGVCTGLGRHTGIDPVVYRVGFALLTLAHGQGILLYIAAAVLMPPRPEAYSPVEQLLRRWFDAAGALSILGALLSVGVLGSLVGAGLSTDAVGAVTVLGLVLLVAHARGANFVGLARSLPERLQGHPLQDPPAAPPATTPPATAPPATTGPGTPPSPGVPLDKGPGVAAASGLAPGMVDLASLRSRPAPPVDDLPEPPLAPCAPAVARRPGRSPLTPITVLAALGAGAAATVPAAAHPFPYSSMVVLGTALAVIGGGMLLGGWFRVRGLAGIGVILTFTLLAYTAVAEMPSGSRHGDVEWRPMETSPARQDYRLGLGSGRLDLTALPVRPGQRAQVNAELLAGALVVTVPRAARVELDAKVRFGDLTVAGRVLGGPNARDTRVLEPEGDVANPPVIALRIRGKIGDVEVRRG</sequence>
<comment type="subcellular location">
    <subcellularLocation>
        <location evidence="1">Cell membrane</location>
        <topology evidence="1">Single-pass membrane protein</topology>
    </subcellularLocation>
</comment>
<feature type="region of interest" description="Disordered" evidence="6">
    <location>
        <begin position="147"/>
        <end position="190"/>
    </location>
</feature>
<feature type="transmembrane region" description="Helical" evidence="7">
    <location>
        <begin position="40"/>
        <end position="66"/>
    </location>
</feature>
<dbReference type="GO" id="GO:0005886">
    <property type="term" value="C:plasma membrane"/>
    <property type="evidence" value="ECO:0007669"/>
    <property type="project" value="UniProtKB-SubCell"/>
</dbReference>
<evidence type="ECO:0000259" key="8">
    <source>
        <dbReference type="Pfam" id="PF04024"/>
    </source>
</evidence>
<dbReference type="PANTHER" id="PTHR33885:SF3">
    <property type="entry name" value="PHAGE SHOCK PROTEIN C"/>
    <property type="match status" value="1"/>
</dbReference>
<feature type="transmembrane region" description="Helical" evidence="7">
    <location>
        <begin position="239"/>
        <end position="259"/>
    </location>
</feature>
<evidence type="ECO:0000256" key="5">
    <source>
        <dbReference type="ARBA" id="ARBA00023136"/>
    </source>
</evidence>
<reference evidence="9 10" key="1">
    <citation type="submission" date="2020-08" db="EMBL/GenBank/DDBJ databases">
        <title>Genomic Encyclopedia of Type Strains, Phase IV (KMG-IV): sequencing the most valuable type-strain genomes for metagenomic binning, comparative biology and taxonomic classification.</title>
        <authorList>
            <person name="Goeker M."/>
        </authorList>
    </citation>
    <scope>NUCLEOTIDE SEQUENCE [LARGE SCALE GENOMIC DNA]</scope>
    <source>
        <strain evidence="9 10">DSM 44197</strain>
    </source>
</reference>
<evidence type="ECO:0000256" key="2">
    <source>
        <dbReference type="ARBA" id="ARBA00022475"/>
    </source>
</evidence>
<dbReference type="InterPro" id="IPR052027">
    <property type="entry name" value="PspC"/>
</dbReference>
<name>A0A7W3QPB2_ACTNM</name>
<dbReference type="Proteomes" id="UP000572680">
    <property type="component" value="Unassembled WGS sequence"/>
</dbReference>
<dbReference type="RefSeq" id="WP_182846559.1">
    <property type="nucleotide sequence ID" value="NZ_BAAALP010000021.1"/>
</dbReference>
<dbReference type="PANTHER" id="PTHR33885">
    <property type="entry name" value="PHAGE SHOCK PROTEIN C"/>
    <property type="match status" value="1"/>
</dbReference>
<evidence type="ECO:0000313" key="10">
    <source>
        <dbReference type="Proteomes" id="UP000572680"/>
    </source>
</evidence>
<evidence type="ECO:0000256" key="7">
    <source>
        <dbReference type="SAM" id="Phobius"/>
    </source>
</evidence>
<gene>
    <name evidence="9" type="ORF">HNR61_006147</name>
</gene>
<feature type="domain" description="Phage shock protein PspC N-terminal" evidence="8">
    <location>
        <begin position="14"/>
        <end position="69"/>
    </location>
</feature>
<organism evidence="9 10">
    <name type="scientific">Actinomadura namibiensis</name>
    <dbReference type="NCBI Taxonomy" id="182080"/>
    <lineage>
        <taxon>Bacteria</taxon>
        <taxon>Bacillati</taxon>
        <taxon>Actinomycetota</taxon>
        <taxon>Actinomycetes</taxon>
        <taxon>Streptosporangiales</taxon>
        <taxon>Thermomonosporaceae</taxon>
        <taxon>Actinomadura</taxon>
    </lineage>
</organism>
<proteinExistence type="predicted"/>
<keyword evidence="3 7" id="KW-0812">Transmembrane</keyword>
<keyword evidence="10" id="KW-1185">Reference proteome</keyword>
<evidence type="ECO:0000256" key="4">
    <source>
        <dbReference type="ARBA" id="ARBA00022989"/>
    </source>
</evidence>
<evidence type="ECO:0000256" key="3">
    <source>
        <dbReference type="ARBA" id="ARBA00022692"/>
    </source>
</evidence>
<comment type="caution">
    <text evidence="9">The sequence shown here is derived from an EMBL/GenBank/DDBJ whole genome shotgun (WGS) entry which is preliminary data.</text>
</comment>
<protein>
    <submittedName>
        <fullName evidence="9">Phage shock protein PspC (Stress-responsive transcriptional regulator)</fullName>
    </submittedName>
</protein>
<keyword evidence="2" id="KW-1003">Cell membrane</keyword>
<feature type="transmembrane region" description="Helical" evidence="7">
    <location>
        <begin position="87"/>
        <end position="109"/>
    </location>
</feature>
<feature type="transmembrane region" description="Helical" evidence="7">
    <location>
        <begin position="292"/>
        <end position="310"/>
    </location>
</feature>
<keyword evidence="4 7" id="KW-1133">Transmembrane helix</keyword>
<dbReference type="EMBL" id="JACJIA010000009">
    <property type="protein sequence ID" value="MBA8954490.1"/>
    <property type="molecule type" value="Genomic_DNA"/>
</dbReference>